<dbReference type="AlphaFoldDB" id="A0AAD4XSC6"/>
<protein>
    <submittedName>
        <fullName evidence="1">Uncharacterized protein</fullName>
    </submittedName>
</protein>
<sequence length="71" mass="8075">MQKKKRVASYSITLSENIGRLFRLYSAGEKCNERGLHGSGNHTVRSDRQLAKMFGSMRKLCMQRMPVSLKG</sequence>
<organism evidence="1 2">
    <name type="scientific">Papaver atlanticum</name>
    <dbReference type="NCBI Taxonomy" id="357466"/>
    <lineage>
        <taxon>Eukaryota</taxon>
        <taxon>Viridiplantae</taxon>
        <taxon>Streptophyta</taxon>
        <taxon>Embryophyta</taxon>
        <taxon>Tracheophyta</taxon>
        <taxon>Spermatophyta</taxon>
        <taxon>Magnoliopsida</taxon>
        <taxon>Ranunculales</taxon>
        <taxon>Papaveraceae</taxon>
        <taxon>Papaveroideae</taxon>
        <taxon>Papaver</taxon>
    </lineage>
</organism>
<comment type="caution">
    <text evidence="1">The sequence shown here is derived from an EMBL/GenBank/DDBJ whole genome shotgun (WGS) entry which is preliminary data.</text>
</comment>
<dbReference type="EMBL" id="JAJJMB010004648">
    <property type="protein sequence ID" value="KAI3942536.1"/>
    <property type="molecule type" value="Genomic_DNA"/>
</dbReference>
<keyword evidence="2" id="KW-1185">Reference proteome</keyword>
<gene>
    <name evidence="1" type="ORF">MKW98_013188</name>
</gene>
<name>A0AAD4XSC6_9MAGN</name>
<reference evidence="1" key="1">
    <citation type="submission" date="2022-04" db="EMBL/GenBank/DDBJ databases">
        <title>A functionally conserved STORR gene fusion in Papaver species that diverged 16.8 million years ago.</title>
        <authorList>
            <person name="Catania T."/>
        </authorList>
    </citation>
    <scope>NUCLEOTIDE SEQUENCE</scope>
    <source>
        <strain evidence="1">S-188037</strain>
    </source>
</reference>
<proteinExistence type="predicted"/>
<evidence type="ECO:0000313" key="2">
    <source>
        <dbReference type="Proteomes" id="UP001202328"/>
    </source>
</evidence>
<evidence type="ECO:0000313" key="1">
    <source>
        <dbReference type="EMBL" id="KAI3942536.1"/>
    </source>
</evidence>
<accession>A0AAD4XSC6</accession>
<dbReference type="Proteomes" id="UP001202328">
    <property type="component" value="Unassembled WGS sequence"/>
</dbReference>